<evidence type="ECO:0000313" key="3">
    <source>
        <dbReference type="Proteomes" id="UP000198635"/>
    </source>
</evidence>
<proteinExistence type="predicted"/>
<feature type="domain" description="DUF1638" evidence="1">
    <location>
        <begin position="31"/>
        <end position="180"/>
    </location>
</feature>
<dbReference type="Proteomes" id="UP000198635">
    <property type="component" value="Unassembled WGS sequence"/>
</dbReference>
<dbReference type="Pfam" id="PF07796">
    <property type="entry name" value="DUF1638"/>
    <property type="match status" value="1"/>
</dbReference>
<dbReference type="EMBL" id="FORX01000002">
    <property type="protein sequence ID" value="SFJ27140.1"/>
    <property type="molecule type" value="Genomic_DNA"/>
</dbReference>
<dbReference type="AlphaFoldDB" id="A0A1I3Q0H3"/>
<dbReference type="RefSeq" id="WP_092372641.1">
    <property type="nucleotide sequence ID" value="NZ_FORX01000002.1"/>
</dbReference>
<evidence type="ECO:0000259" key="1">
    <source>
        <dbReference type="Pfam" id="PF07796"/>
    </source>
</evidence>
<organism evidence="2 3">
    <name type="scientific">Desulfomicrobium apsheronum</name>
    <dbReference type="NCBI Taxonomy" id="52560"/>
    <lineage>
        <taxon>Bacteria</taxon>
        <taxon>Pseudomonadati</taxon>
        <taxon>Thermodesulfobacteriota</taxon>
        <taxon>Desulfovibrionia</taxon>
        <taxon>Desulfovibrionales</taxon>
        <taxon>Desulfomicrobiaceae</taxon>
        <taxon>Desulfomicrobium</taxon>
    </lineage>
</organism>
<gene>
    <name evidence="2" type="ORF">SAMN04488082_102169</name>
</gene>
<sequence>MKDILAVTCGIFQKEMMQLAPRFPRMRFVFADSMLHMRPDLLQNRIDDVLAQHPSGKTLFIYGDCTPRIVEMSRRPGFAKTMGINCCDILLGREEYRRLRKAGAFFFLPEWTLRWRDVFERELGFVGGRGAGEMLREVHNQFIYLDTGVMPVPVALLDEISRELKMPMTVLTVGLGRLEHNVANAQEQLDAQ</sequence>
<reference evidence="3" key="1">
    <citation type="submission" date="2016-10" db="EMBL/GenBank/DDBJ databases">
        <authorList>
            <person name="Varghese N."/>
            <person name="Submissions S."/>
        </authorList>
    </citation>
    <scope>NUCLEOTIDE SEQUENCE [LARGE SCALE GENOMIC DNA]</scope>
    <source>
        <strain evidence="3">DSM 5918</strain>
    </source>
</reference>
<accession>A0A1I3Q0H3</accession>
<evidence type="ECO:0000313" key="2">
    <source>
        <dbReference type="EMBL" id="SFJ27140.1"/>
    </source>
</evidence>
<dbReference type="STRING" id="52560.SAMN04488082_102169"/>
<dbReference type="OrthoDB" id="5570734at2"/>
<keyword evidence="3" id="KW-1185">Reference proteome</keyword>
<protein>
    <recommendedName>
        <fullName evidence="1">DUF1638 domain-containing protein</fullName>
    </recommendedName>
</protein>
<dbReference type="InterPro" id="IPR012437">
    <property type="entry name" value="DUF1638"/>
</dbReference>
<name>A0A1I3Q0H3_9BACT</name>